<feature type="region of interest" description="Disordered" evidence="1">
    <location>
        <begin position="98"/>
        <end position="126"/>
    </location>
</feature>
<dbReference type="Pfam" id="PF05904">
    <property type="entry name" value="DUF863"/>
    <property type="match status" value="1"/>
</dbReference>
<dbReference type="InterPro" id="IPR008581">
    <property type="entry name" value="DUF863_pln"/>
</dbReference>
<dbReference type="PANTHER" id="PTHR33167">
    <property type="entry name" value="TRANSCRIPTION FACTOR, PUTATIVE (DUF863)-RELATED"/>
    <property type="match status" value="1"/>
</dbReference>
<protein>
    <submittedName>
        <fullName evidence="2">Uncharacterized protein</fullName>
    </submittedName>
</protein>
<feature type="compositionally biased region" description="Basic residues" evidence="1">
    <location>
        <begin position="290"/>
        <end position="299"/>
    </location>
</feature>
<organism evidence="2">
    <name type="scientific">Noccaea caerulescens</name>
    <name type="common">Alpine penny-cress</name>
    <name type="synonym">Thlaspi caerulescens</name>
    <dbReference type="NCBI Taxonomy" id="107243"/>
    <lineage>
        <taxon>Eukaryota</taxon>
        <taxon>Viridiplantae</taxon>
        <taxon>Streptophyta</taxon>
        <taxon>Embryophyta</taxon>
        <taxon>Tracheophyta</taxon>
        <taxon>Spermatophyta</taxon>
        <taxon>Magnoliopsida</taxon>
        <taxon>eudicotyledons</taxon>
        <taxon>Gunneridae</taxon>
        <taxon>Pentapetalae</taxon>
        <taxon>rosids</taxon>
        <taxon>malvids</taxon>
        <taxon>Brassicales</taxon>
        <taxon>Brassicaceae</taxon>
        <taxon>Coluteocarpeae</taxon>
        <taxon>Noccaea</taxon>
    </lineage>
</organism>
<feature type="compositionally biased region" description="Basic and acidic residues" evidence="1">
    <location>
        <begin position="261"/>
        <end position="288"/>
    </location>
</feature>
<gene>
    <name evidence="2" type="ORF">MP_TR14822_c0_g1_i1_g.42568</name>
</gene>
<feature type="compositionally biased region" description="Low complexity" evidence="1">
    <location>
        <begin position="117"/>
        <end position="126"/>
    </location>
</feature>
<dbReference type="PANTHER" id="PTHR33167:SF29">
    <property type="entry name" value="T28K15.14 PROTEIN"/>
    <property type="match status" value="1"/>
</dbReference>
<reference evidence="2" key="1">
    <citation type="submission" date="2016-07" db="EMBL/GenBank/DDBJ databases">
        <title>De novo transcriptome assembly of four accessions of the metal hyperaccumulator plant Noccaea caerulescens.</title>
        <authorList>
            <person name="Blande D."/>
            <person name="Halimaa P."/>
            <person name="Tervahauta A.I."/>
            <person name="Aarts M.G."/>
            <person name="Karenlampi S.O."/>
        </authorList>
    </citation>
    <scope>NUCLEOTIDE SEQUENCE</scope>
</reference>
<accession>A0A1J3IRQ4</accession>
<evidence type="ECO:0000313" key="2">
    <source>
        <dbReference type="EMBL" id="JAU83027.1"/>
    </source>
</evidence>
<dbReference type="EMBL" id="GEVM01022911">
    <property type="protein sequence ID" value="JAU83027.1"/>
    <property type="molecule type" value="Transcribed_RNA"/>
</dbReference>
<feature type="region of interest" description="Disordered" evidence="1">
    <location>
        <begin position="261"/>
        <end position="299"/>
    </location>
</feature>
<proteinExistence type="predicted"/>
<feature type="compositionally biased region" description="Basic and acidic residues" evidence="1">
    <location>
        <begin position="98"/>
        <end position="116"/>
    </location>
</feature>
<dbReference type="AlphaFoldDB" id="A0A1J3IRQ4"/>
<evidence type="ECO:0000256" key="1">
    <source>
        <dbReference type="SAM" id="MobiDB-lite"/>
    </source>
</evidence>
<name>A0A1J3IRQ4_NOCCA</name>
<sequence>MYHHGFSTDEIMFKKRSESYEESSKQNQNRMITLFGQKFQVYSAIKDSQDTNWFGKRSEKVNISSGSGLLDLNQTPVNELVYNHHQCFVQDLNFPRTQEKEMSSEKNSLDDVHGKDSSTASPASCCTAEREDSSQVMEMAAECLLHISTVSLDQSQDNVSFKLGSRPNSSSQDQEPSCSYDSFELHTLRISETITEDICCVSVSSSKGKDKFNNKKEVGVKVRRGRRMKNFQKEILPELLSLSRHEIREDMNILETVLRSREYKKMDHGESKDGKCKRSQRSNKDSTKRYVGRRRRGTE</sequence>